<dbReference type="GO" id="GO:0005886">
    <property type="term" value="C:plasma membrane"/>
    <property type="evidence" value="ECO:0007669"/>
    <property type="project" value="TreeGrafter"/>
</dbReference>
<dbReference type="OrthoDB" id="3238794at2759"/>
<protein>
    <recommendedName>
        <fullName evidence="3">Class II aldolase/adducin N-terminal domain-containing protein</fullName>
    </recommendedName>
</protein>
<dbReference type="GO" id="GO:0005856">
    <property type="term" value="C:cytoskeleton"/>
    <property type="evidence" value="ECO:0007669"/>
    <property type="project" value="TreeGrafter"/>
</dbReference>
<evidence type="ECO:0000313" key="2">
    <source>
        <dbReference type="Proteomes" id="UP000784294"/>
    </source>
</evidence>
<name>A0A448WJ53_9PLAT</name>
<dbReference type="SUPFAM" id="SSF53639">
    <property type="entry name" value="AraD/HMP-PK domain-like"/>
    <property type="match status" value="1"/>
</dbReference>
<accession>A0A448WJ53</accession>
<comment type="caution">
    <text evidence="1">The sequence shown here is derived from an EMBL/GenBank/DDBJ whole genome shotgun (WGS) entry which is preliminary data.</text>
</comment>
<sequence length="214" mass="23131">MEQRDKVHEALGPTARILFVRGRGLFALGESVEETWHYATNAVVACETQLLLASLGSDSLVLPAERIRQRSYDTWRSAGLGGISGPEAALAIRLSSIKKDATLGSRPESPKSVDEIPGRPWRLGELEFEAMMRHLDNAGYRTGHLYRQESMIHANKSTTLPRVGDPAFSGTPRDLGVEIPPVTSSVAATMAHYFSGDETALSGDESDATALKPG</sequence>
<dbReference type="Gene3D" id="3.40.225.10">
    <property type="entry name" value="Class II aldolase/adducin N-terminal domain"/>
    <property type="match status" value="1"/>
</dbReference>
<dbReference type="AlphaFoldDB" id="A0A448WJ53"/>
<dbReference type="EMBL" id="CAAALY010016004">
    <property type="protein sequence ID" value="VEL12839.1"/>
    <property type="molecule type" value="Genomic_DNA"/>
</dbReference>
<evidence type="ECO:0000313" key="1">
    <source>
        <dbReference type="EMBL" id="VEL12839.1"/>
    </source>
</evidence>
<dbReference type="InterPro" id="IPR036409">
    <property type="entry name" value="Aldolase_II/adducin_N_sf"/>
</dbReference>
<gene>
    <name evidence="1" type="ORF">PXEA_LOCUS6279</name>
</gene>
<dbReference type="GO" id="GO:0051015">
    <property type="term" value="F:actin filament binding"/>
    <property type="evidence" value="ECO:0007669"/>
    <property type="project" value="TreeGrafter"/>
</dbReference>
<reference evidence="1" key="1">
    <citation type="submission" date="2018-11" db="EMBL/GenBank/DDBJ databases">
        <authorList>
            <consortium name="Pathogen Informatics"/>
        </authorList>
    </citation>
    <scope>NUCLEOTIDE SEQUENCE</scope>
</reference>
<dbReference type="Proteomes" id="UP000784294">
    <property type="component" value="Unassembled WGS sequence"/>
</dbReference>
<dbReference type="GO" id="GO:0014069">
    <property type="term" value="C:postsynaptic density"/>
    <property type="evidence" value="ECO:0007669"/>
    <property type="project" value="TreeGrafter"/>
</dbReference>
<organism evidence="1 2">
    <name type="scientific">Protopolystoma xenopodis</name>
    <dbReference type="NCBI Taxonomy" id="117903"/>
    <lineage>
        <taxon>Eukaryota</taxon>
        <taxon>Metazoa</taxon>
        <taxon>Spiralia</taxon>
        <taxon>Lophotrochozoa</taxon>
        <taxon>Platyhelminthes</taxon>
        <taxon>Monogenea</taxon>
        <taxon>Polyopisthocotylea</taxon>
        <taxon>Polystomatidea</taxon>
        <taxon>Polystomatidae</taxon>
        <taxon>Protopolystoma</taxon>
    </lineage>
</organism>
<keyword evidence="2" id="KW-1185">Reference proteome</keyword>
<evidence type="ECO:0008006" key="3">
    <source>
        <dbReference type="Google" id="ProtNLM"/>
    </source>
</evidence>
<proteinExistence type="predicted"/>
<dbReference type="InterPro" id="IPR051017">
    <property type="entry name" value="Aldolase-II_Adducin_sf"/>
</dbReference>
<dbReference type="PANTHER" id="PTHR10672:SF3">
    <property type="entry name" value="PROTEIN HU-LI TAI SHAO"/>
    <property type="match status" value="1"/>
</dbReference>
<dbReference type="PANTHER" id="PTHR10672">
    <property type="entry name" value="ADDUCIN"/>
    <property type="match status" value="1"/>
</dbReference>